<dbReference type="Pfam" id="PF00534">
    <property type="entry name" value="Glycos_transf_1"/>
    <property type="match status" value="1"/>
</dbReference>
<keyword evidence="4" id="KW-1185">Reference proteome</keyword>
<organism evidence="3 4">
    <name type="scientific">Myxococcus stipitatus (strain DSM 14675 / JCM 12634 / Mx s8)</name>
    <dbReference type="NCBI Taxonomy" id="1278073"/>
    <lineage>
        <taxon>Bacteria</taxon>
        <taxon>Pseudomonadati</taxon>
        <taxon>Myxococcota</taxon>
        <taxon>Myxococcia</taxon>
        <taxon>Myxococcales</taxon>
        <taxon>Cystobacterineae</taxon>
        <taxon>Myxococcaceae</taxon>
        <taxon>Myxococcus</taxon>
    </lineage>
</organism>
<dbReference type="PANTHER" id="PTHR46401:SF2">
    <property type="entry name" value="GLYCOSYLTRANSFERASE WBBK-RELATED"/>
    <property type="match status" value="1"/>
</dbReference>
<dbReference type="GO" id="GO:0016757">
    <property type="term" value="F:glycosyltransferase activity"/>
    <property type="evidence" value="ECO:0007669"/>
    <property type="project" value="InterPro"/>
</dbReference>
<name>L7UHX9_MYXSD</name>
<dbReference type="InterPro" id="IPR001296">
    <property type="entry name" value="Glyco_trans_1"/>
</dbReference>
<reference evidence="3 4" key="1">
    <citation type="journal article" date="2013" name="Genome Announc.">
        <title>Complete genome sequence of Myxococcus stipitatus strain DSM 14675, a fruiting myxobacterium.</title>
        <authorList>
            <person name="Huntley S."/>
            <person name="Kneip S."/>
            <person name="Treuner-Lange A."/>
            <person name="Sogaard-Andersen L."/>
        </authorList>
    </citation>
    <scope>NUCLEOTIDE SEQUENCE [LARGE SCALE GENOMIC DNA]</scope>
    <source>
        <strain evidence="4">DSM 14675 / JCM 12634 / Mx s8</strain>
    </source>
</reference>
<dbReference type="EMBL" id="CP004025">
    <property type="protein sequence ID" value="AGC47172.1"/>
    <property type="molecule type" value="Genomic_DNA"/>
</dbReference>
<dbReference type="eggNOG" id="COG0438">
    <property type="taxonomic scope" value="Bacteria"/>
</dbReference>
<dbReference type="SUPFAM" id="SSF53756">
    <property type="entry name" value="UDP-Glycosyltransferase/glycogen phosphorylase"/>
    <property type="match status" value="2"/>
</dbReference>
<dbReference type="Proteomes" id="UP000011131">
    <property type="component" value="Chromosome"/>
</dbReference>
<sequence length="744" mass="81746">MAIHQLIASFVPGDASGQAALHLQLLLRRMGVWGGLYADEVGAGLEGLASPASELKPEPGDLVLYHHGIASPLSSRLMHLDCRRGLVFHNISPTRFYTGTTLENALVAGRAQLAAMAPFVDVAIGVSDYNAAELRVAGYRNVHTVPLLIEPERFGRDRADAKMLKKLSGPGPVLLGVSRVMPHKRFEDLLALHRELLRLRPQARLLMVGGYEPGSRYFRALKREARGLSGVSFLGRLNHAELVAAYRSASVFVSMSEHEGFGVPLIEAMASDVPVLAYGAAAVPETLGGAGVAFDQKRFAFLAELAVDLSEDLSLREPVIAGQRRRLEHFSAASVQGALSRALEGFLPAPRPRRAPPKRPRVAVVVQRYGEVTGGSEMLAAQVSERLSPHWDITVLTTCAKDHLSWENVFPEGPDRIRGVEVLRFPTTRTRNIQGFNGLSRRVFDKSNERLREEQWVAEQGPMSPGLLRHLASTQHEYDGYLFFTYLYAPTVWGLPLVADRALIVPTTHDEAPIRFDAYRDVFERPRALLCLTPEELTIIEKYFPGHARTRVVGVGVERPSADGARFRKKHGLHRDYLLYVGRQEAGKGVPELLQHHQALKQKYADAPDLVLAGDASMPLEGDGVRYLGRIPEQDKHDALAGALAVVVPSRYESLSLLTLEAFAQGTPVLVNGRSDVLVGQVTRSGAGRAYTDLGSFIQGLREVGEARGPMGAKGLAYVKKQGWPQVVAAYQEELQRILEEKHR</sequence>
<dbReference type="HOGENOM" id="CLU_372107_0_0_7"/>
<feature type="domain" description="Glycosyl transferase family 1" evidence="2">
    <location>
        <begin position="170"/>
        <end position="312"/>
    </location>
</feature>
<dbReference type="PANTHER" id="PTHR46401">
    <property type="entry name" value="GLYCOSYLTRANSFERASE WBBK-RELATED"/>
    <property type="match status" value="1"/>
</dbReference>
<keyword evidence="1 3" id="KW-0808">Transferase</keyword>
<protein>
    <submittedName>
        <fullName evidence="3">Group 1 glycosyl transferase</fullName>
    </submittedName>
</protein>
<dbReference type="CDD" id="cd03801">
    <property type="entry name" value="GT4_PimA-like"/>
    <property type="match status" value="2"/>
</dbReference>
<dbReference type="STRING" id="1278073.MYSTI_05897"/>
<proteinExistence type="predicted"/>
<dbReference type="Gene3D" id="3.40.50.2000">
    <property type="entry name" value="Glycogen Phosphorylase B"/>
    <property type="match status" value="4"/>
</dbReference>
<dbReference type="AlphaFoldDB" id="L7UHX9"/>
<evidence type="ECO:0000313" key="4">
    <source>
        <dbReference type="Proteomes" id="UP000011131"/>
    </source>
</evidence>
<dbReference type="GO" id="GO:0009103">
    <property type="term" value="P:lipopolysaccharide biosynthetic process"/>
    <property type="evidence" value="ECO:0007669"/>
    <property type="project" value="TreeGrafter"/>
</dbReference>
<gene>
    <name evidence="3" type="ordered locus">MYSTI_05897</name>
</gene>
<dbReference type="RefSeq" id="WP_015351427.1">
    <property type="nucleotide sequence ID" value="NC_020126.1"/>
</dbReference>
<evidence type="ECO:0000259" key="2">
    <source>
        <dbReference type="Pfam" id="PF00534"/>
    </source>
</evidence>
<dbReference type="Pfam" id="PF13692">
    <property type="entry name" value="Glyco_trans_1_4"/>
    <property type="match status" value="1"/>
</dbReference>
<evidence type="ECO:0000313" key="3">
    <source>
        <dbReference type="EMBL" id="AGC47172.1"/>
    </source>
</evidence>
<dbReference type="KEGG" id="msd:MYSTI_05897"/>
<dbReference type="PATRIC" id="fig|1278073.3.peg.5976"/>
<evidence type="ECO:0000256" key="1">
    <source>
        <dbReference type="ARBA" id="ARBA00022679"/>
    </source>
</evidence>
<accession>L7UHX9</accession>
<dbReference type="OrthoDB" id="9801609at2"/>